<protein>
    <recommendedName>
        <fullName evidence="3">Lipoprotein</fullName>
    </recommendedName>
</protein>
<dbReference type="InterPro" id="IPR011059">
    <property type="entry name" value="Metal-dep_hydrolase_composite"/>
</dbReference>
<gene>
    <name evidence="1" type="ORF">EV644_13432</name>
</gene>
<dbReference type="RefSeq" id="WP_132196605.1">
    <property type="nucleotide sequence ID" value="NZ_SLWM01000034.1"/>
</dbReference>
<organism evidence="1 2">
    <name type="scientific">Kribbella orskensis</name>
    <dbReference type="NCBI Taxonomy" id="2512216"/>
    <lineage>
        <taxon>Bacteria</taxon>
        <taxon>Bacillati</taxon>
        <taxon>Actinomycetota</taxon>
        <taxon>Actinomycetes</taxon>
        <taxon>Propionibacteriales</taxon>
        <taxon>Kribbellaceae</taxon>
        <taxon>Kribbella</taxon>
    </lineage>
</organism>
<dbReference type="EMBL" id="SLWM01000034">
    <property type="protein sequence ID" value="TCO10284.1"/>
    <property type="molecule type" value="Genomic_DNA"/>
</dbReference>
<evidence type="ECO:0000313" key="2">
    <source>
        <dbReference type="Proteomes" id="UP000295818"/>
    </source>
</evidence>
<evidence type="ECO:0008006" key="3">
    <source>
        <dbReference type="Google" id="ProtNLM"/>
    </source>
</evidence>
<comment type="caution">
    <text evidence="1">The sequence shown here is derived from an EMBL/GenBank/DDBJ whole genome shotgun (WGS) entry which is preliminary data.</text>
</comment>
<dbReference type="Proteomes" id="UP000295818">
    <property type="component" value="Unassembled WGS sequence"/>
</dbReference>
<sequence length="78" mass="8218">MITVLSGCAVVTMDQDRTEYRSGYLVVDGALIVAVGNGQAPFSPRNVRYVDATGCLELATIGGRQVVAACDKLASRAR</sequence>
<evidence type="ECO:0000313" key="1">
    <source>
        <dbReference type="EMBL" id="TCO10284.1"/>
    </source>
</evidence>
<proteinExistence type="predicted"/>
<reference evidence="1 2" key="1">
    <citation type="journal article" date="2015" name="Stand. Genomic Sci.">
        <title>Genomic Encyclopedia of Bacterial and Archaeal Type Strains, Phase III: the genomes of soil and plant-associated and newly described type strains.</title>
        <authorList>
            <person name="Whitman W.B."/>
            <person name="Woyke T."/>
            <person name="Klenk H.P."/>
            <person name="Zhou Y."/>
            <person name="Lilburn T.G."/>
            <person name="Beck B.J."/>
            <person name="De Vos P."/>
            <person name="Vandamme P."/>
            <person name="Eisen J.A."/>
            <person name="Garrity G."/>
            <person name="Hugenholtz P."/>
            <person name="Kyrpides N.C."/>
        </authorList>
    </citation>
    <scope>NUCLEOTIDE SEQUENCE [LARGE SCALE GENOMIC DNA]</scope>
    <source>
        <strain evidence="1 2">VKM Ac-2538</strain>
    </source>
</reference>
<name>A0ABY2B7K9_9ACTN</name>
<dbReference type="SUPFAM" id="SSF51338">
    <property type="entry name" value="Composite domain of metallo-dependent hydrolases"/>
    <property type="match status" value="1"/>
</dbReference>
<accession>A0ABY2B7K9</accession>
<keyword evidence="2" id="KW-1185">Reference proteome</keyword>
<dbReference type="Gene3D" id="2.30.40.10">
    <property type="entry name" value="Urease, subunit C, domain 1"/>
    <property type="match status" value="1"/>
</dbReference>